<dbReference type="InterPro" id="IPR000819">
    <property type="entry name" value="Peptidase_M17_C"/>
</dbReference>
<evidence type="ECO:0000256" key="2">
    <source>
        <dbReference type="ARBA" id="ARBA00022438"/>
    </source>
</evidence>
<evidence type="ECO:0000313" key="7">
    <source>
        <dbReference type="Proteomes" id="UP001157006"/>
    </source>
</evidence>
<accession>A0AAV1A6B4</accession>
<sequence>MYYKCGEIHMTRRIFDRVWVMDKVKGELMLVVWMGTHADHFIVAVCENMINGTGMQPGDILTASNGNTIEVNNTNAIGSGVDGYDENCLQIKLFFLHLHALLQLLGF</sequence>
<organism evidence="6 7">
    <name type="scientific">Vicia faba</name>
    <name type="common">Broad bean</name>
    <name type="synonym">Faba vulgaris</name>
    <dbReference type="NCBI Taxonomy" id="3906"/>
    <lineage>
        <taxon>Eukaryota</taxon>
        <taxon>Viridiplantae</taxon>
        <taxon>Streptophyta</taxon>
        <taxon>Embryophyta</taxon>
        <taxon>Tracheophyta</taxon>
        <taxon>Spermatophyta</taxon>
        <taxon>Magnoliopsida</taxon>
        <taxon>eudicotyledons</taxon>
        <taxon>Gunneridae</taxon>
        <taxon>Pentapetalae</taxon>
        <taxon>rosids</taxon>
        <taxon>fabids</taxon>
        <taxon>Fabales</taxon>
        <taxon>Fabaceae</taxon>
        <taxon>Papilionoideae</taxon>
        <taxon>50 kb inversion clade</taxon>
        <taxon>NPAAA clade</taxon>
        <taxon>Hologalegina</taxon>
        <taxon>IRL clade</taxon>
        <taxon>Fabeae</taxon>
        <taxon>Vicia</taxon>
    </lineage>
</organism>
<evidence type="ECO:0000256" key="1">
    <source>
        <dbReference type="ARBA" id="ARBA00009528"/>
    </source>
</evidence>
<keyword evidence="3" id="KW-0645">Protease</keyword>
<dbReference type="PANTHER" id="PTHR11963">
    <property type="entry name" value="LEUCINE AMINOPEPTIDASE-RELATED"/>
    <property type="match status" value="1"/>
</dbReference>
<dbReference type="EMBL" id="OX451738">
    <property type="protein sequence ID" value="CAI8603932.1"/>
    <property type="molecule type" value="Genomic_DNA"/>
</dbReference>
<dbReference type="PANTHER" id="PTHR11963:SF23">
    <property type="entry name" value="CYTOSOL AMINOPEPTIDASE"/>
    <property type="match status" value="1"/>
</dbReference>
<dbReference type="PRINTS" id="PR00481">
    <property type="entry name" value="LAMNOPPTDASE"/>
</dbReference>
<keyword evidence="4" id="KW-0378">Hydrolase</keyword>
<evidence type="ECO:0000313" key="6">
    <source>
        <dbReference type="EMBL" id="CAI8603932.1"/>
    </source>
</evidence>
<protein>
    <recommendedName>
        <fullName evidence="5">Cytosol aminopeptidase domain-containing protein</fullName>
    </recommendedName>
</protein>
<keyword evidence="7" id="KW-1185">Reference proteome</keyword>
<dbReference type="GO" id="GO:0070006">
    <property type="term" value="F:metalloaminopeptidase activity"/>
    <property type="evidence" value="ECO:0007669"/>
    <property type="project" value="InterPro"/>
</dbReference>
<feature type="domain" description="Cytosol aminopeptidase" evidence="5">
    <location>
        <begin position="40"/>
        <end position="78"/>
    </location>
</feature>
<dbReference type="GO" id="GO:0030145">
    <property type="term" value="F:manganese ion binding"/>
    <property type="evidence" value="ECO:0007669"/>
    <property type="project" value="InterPro"/>
</dbReference>
<dbReference type="SUPFAM" id="SSF53187">
    <property type="entry name" value="Zn-dependent exopeptidases"/>
    <property type="match status" value="1"/>
</dbReference>
<evidence type="ECO:0000256" key="3">
    <source>
        <dbReference type="ARBA" id="ARBA00022670"/>
    </source>
</evidence>
<dbReference type="AlphaFoldDB" id="A0AAV1A6B4"/>
<dbReference type="Proteomes" id="UP001157006">
    <property type="component" value="Chromosome 3"/>
</dbReference>
<dbReference type="Gene3D" id="3.40.630.10">
    <property type="entry name" value="Zn peptidases"/>
    <property type="match status" value="1"/>
</dbReference>
<dbReference type="InterPro" id="IPR011356">
    <property type="entry name" value="Leucine_aapep/pepB"/>
</dbReference>
<comment type="similarity">
    <text evidence="1">Belongs to the peptidase M17 family.</text>
</comment>
<reference evidence="6 7" key="1">
    <citation type="submission" date="2023-01" db="EMBL/GenBank/DDBJ databases">
        <authorList>
            <person name="Kreplak J."/>
        </authorList>
    </citation>
    <scope>NUCLEOTIDE SEQUENCE [LARGE SCALE GENOMIC DNA]</scope>
</reference>
<keyword evidence="2" id="KW-0031">Aminopeptidase</keyword>
<dbReference type="GO" id="GO:0005737">
    <property type="term" value="C:cytoplasm"/>
    <property type="evidence" value="ECO:0007669"/>
    <property type="project" value="InterPro"/>
</dbReference>
<gene>
    <name evidence="6" type="ORF">VFH_III108880</name>
</gene>
<dbReference type="Pfam" id="PF00883">
    <property type="entry name" value="Peptidase_M17"/>
    <property type="match status" value="1"/>
</dbReference>
<proteinExistence type="inferred from homology"/>
<evidence type="ECO:0000259" key="5">
    <source>
        <dbReference type="Pfam" id="PF00883"/>
    </source>
</evidence>
<name>A0AAV1A6B4_VICFA</name>
<evidence type="ECO:0000256" key="4">
    <source>
        <dbReference type="ARBA" id="ARBA00022801"/>
    </source>
</evidence>
<dbReference type="GO" id="GO:0006508">
    <property type="term" value="P:proteolysis"/>
    <property type="evidence" value="ECO:0007669"/>
    <property type="project" value="UniProtKB-KW"/>
</dbReference>